<evidence type="ECO:0000259" key="1">
    <source>
        <dbReference type="PROSITE" id="PS51819"/>
    </source>
</evidence>
<dbReference type="EMBL" id="SBKP01000026">
    <property type="protein sequence ID" value="RXR24936.1"/>
    <property type="molecule type" value="Genomic_DNA"/>
</dbReference>
<feature type="domain" description="VOC" evidence="1">
    <location>
        <begin position="12"/>
        <end position="124"/>
    </location>
</feature>
<evidence type="ECO:0000313" key="3">
    <source>
        <dbReference type="Proteomes" id="UP000290958"/>
    </source>
</evidence>
<dbReference type="InterPro" id="IPR004360">
    <property type="entry name" value="Glyas_Fos-R_dOase_dom"/>
</dbReference>
<dbReference type="CDD" id="cd08343">
    <property type="entry name" value="ED_TypeI_classII_C"/>
    <property type="match status" value="1"/>
</dbReference>
<dbReference type="InterPro" id="IPR029068">
    <property type="entry name" value="Glyas_Bleomycin-R_OHBP_Dase"/>
</dbReference>
<organism evidence="2 3">
    <name type="scientific">Sphingobium fluviale</name>
    <dbReference type="NCBI Taxonomy" id="2506423"/>
    <lineage>
        <taxon>Bacteria</taxon>
        <taxon>Pseudomonadati</taxon>
        <taxon>Pseudomonadota</taxon>
        <taxon>Alphaproteobacteria</taxon>
        <taxon>Sphingomonadales</taxon>
        <taxon>Sphingomonadaceae</taxon>
        <taxon>Sphingobium</taxon>
    </lineage>
</organism>
<dbReference type="InterPro" id="IPR051332">
    <property type="entry name" value="Fosfomycin_Res_Enzymes"/>
</dbReference>
<dbReference type="Proteomes" id="UP000290958">
    <property type="component" value="Unassembled WGS sequence"/>
</dbReference>
<evidence type="ECO:0000313" key="2">
    <source>
        <dbReference type="EMBL" id="RXR24936.1"/>
    </source>
</evidence>
<dbReference type="OrthoDB" id="9803142at2"/>
<dbReference type="Gene3D" id="3.10.180.10">
    <property type="entry name" value="2,3-Dihydroxybiphenyl 1,2-Dioxygenase, domain 1"/>
    <property type="match status" value="2"/>
</dbReference>
<dbReference type="Pfam" id="PF00903">
    <property type="entry name" value="Glyoxalase"/>
    <property type="match status" value="2"/>
</dbReference>
<proteinExistence type="predicted"/>
<feature type="domain" description="VOC" evidence="1">
    <location>
        <begin position="142"/>
        <end position="256"/>
    </location>
</feature>
<dbReference type="RefSeq" id="WP_129405293.1">
    <property type="nucleotide sequence ID" value="NZ_SBKP01000026.1"/>
</dbReference>
<dbReference type="InterPro" id="IPR037523">
    <property type="entry name" value="VOC_core"/>
</dbReference>
<reference evidence="3" key="1">
    <citation type="submission" date="2019-01" db="EMBL/GenBank/DDBJ databases">
        <title>Cytophagaceae bacterium strain CAR-16.</title>
        <authorList>
            <person name="Chen W.-M."/>
        </authorList>
    </citation>
    <scope>NUCLEOTIDE SEQUENCE [LARGE SCALE GENOMIC DNA]</scope>
    <source>
        <strain evidence="3">CHR27</strain>
    </source>
</reference>
<dbReference type="PANTHER" id="PTHR36113">
    <property type="entry name" value="LYASE, PUTATIVE-RELATED-RELATED"/>
    <property type="match status" value="1"/>
</dbReference>
<dbReference type="AlphaFoldDB" id="A0A4V1N347"/>
<comment type="caution">
    <text evidence="2">The sequence shown here is derived from an EMBL/GenBank/DDBJ whole genome shotgun (WGS) entry which is preliminary data.</text>
</comment>
<sequence>MTRSNSSDRVAGIHRIALQMPDMAEAVRFYRDTWKLRPAGKDGEYHAFRTADCAHDDFLLKQGPSRIAHLAFPVASMEALDGFAARLAAAGFRVSVPGDALPRSDAAAIAVTDPDGREVRLVVPAGDTAPASGDIDPLGPLAIGHVVLWTPDQPAAEQFYGLLGFQVTDRTHAGMSFLRCNADHHTLALMKSKTGRTGVQHIAFDVGSLDNVMRNFGRLRDQGLDCAWGVGRHGPGNNIFSYYADPAGNFVEYYGDMEVFPVDDLVEARIWGPEHKGDIWGVAGIPPLAFRE</sequence>
<dbReference type="PANTHER" id="PTHR36113:SF1">
    <property type="entry name" value="GLYOXALASE_BLEOMYCIN RESISTANCE PROTEIN_DIOXYGENASE"/>
    <property type="match status" value="1"/>
</dbReference>
<keyword evidence="3" id="KW-1185">Reference proteome</keyword>
<protein>
    <recommendedName>
        <fullName evidence="1">VOC domain-containing protein</fullName>
    </recommendedName>
</protein>
<name>A0A4V1N347_9SPHN</name>
<dbReference type="PROSITE" id="PS51819">
    <property type="entry name" value="VOC"/>
    <property type="match status" value="2"/>
</dbReference>
<dbReference type="SUPFAM" id="SSF54593">
    <property type="entry name" value="Glyoxalase/Bleomycin resistance protein/Dihydroxybiphenyl dioxygenase"/>
    <property type="match status" value="1"/>
</dbReference>
<accession>A0A4V1N347</accession>
<gene>
    <name evidence="2" type="ORF">EQG66_14875</name>
</gene>